<dbReference type="AlphaFoldDB" id="A0A6M3KIL8"/>
<proteinExistence type="predicted"/>
<reference evidence="1" key="1">
    <citation type="submission" date="2020-03" db="EMBL/GenBank/DDBJ databases">
        <title>The deep terrestrial virosphere.</title>
        <authorList>
            <person name="Holmfeldt K."/>
            <person name="Nilsson E."/>
            <person name="Simone D."/>
            <person name="Lopez-Fernandez M."/>
            <person name="Wu X."/>
            <person name="de Brujin I."/>
            <person name="Lundin D."/>
            <person name="Andersson A."/>
            <person name="Bertilsson S."/>
            <person name="Dopson M."/>
        </authorList>
    </citation>
    <scope>NUCLEOTIDE SEQUENCE</scope>
    <source>
        <strain evidence="1">MM415A00503</strain>
    </source>
</reference>
<evidence type="ECO:0008006" key="2">
    <source>
        <dbReference type="Google" id="ProtNLM"/>
    </source>
</evidence>
<protein>
    <recommendedName>
        <fullName evidence="2">Glycosyltransferase</fullName>
    </recommendedName>
</protein>
<evidence type="ECO:0000313" key="1">
    <source>
        <dbReference type="EMBL" id="QJA81662.1"/>
    </source>
</evidence>
<dbReference type="EMBL" id="MT142466">
    <property type="protein sequence ID" value="QJA81662.1"/>
    <property type="molecule type" value="Genomic_DNA"/>
</dbReference>
<organism evidence="1">
    <name type="scientific">viral metagenome</name>
    <dbReference type="NCBI Taxonomy" id="1070528"/>
    <lineage>
        <taxon>unclassified sequences</taxon>
        <taxon>metagenomes</taxon>
        <taxon>organismal metagenomes</taxon>
    </lineage>
</organism>
<sequence length="615" mass="71799">MVISMSKPLLFYDIGELGWSIPLSAHINYLLINNSNIKIVICTSKDRFVLYNGLKVKLISVPEKILNKIKDLDQDGTHLYNHKTKERITNDILYDYFNDYFGDKYEVSKEYGEFFNERVFYRFKSSEESKITVMNLFKNNEIILVFPRRRKGKFGNRNLTKKFYINLCVRLCRDYPFHSIVSIGSKNGSYYLYDEISNENFVDFSYWDDEQTLDIFIAMCNYCKVKFAVGAQSSLPKISLLCGVPTFIIGHQKERHTVDDNWFKTKVEFYNVDFADGKYRVNNHSECINKIIEFGNLKKPIVLEDYLIKTTNHPISSMNNDSPLLFYDVGEIGWSQHMVAFIKSYREKYLWKRIVVSTSKSKFVFYRDCCDDIVDLPQSVKENLNSYEPEQHFLFDINRKAKLSGERLIRLFKETFPQCDIFDGFNSITNVGRKFYRPYISSRNARIFVKNMCRDKQSILIFPRKRKGIYGARNLSLDFCKHICEKLRQSFKDHLIISVGSINGGHALGSVVDFDLVEHNNDETIDILVALCNLRKSIFTIGAQSGLSKISLLCGIPSFIIGHERERHTINENWAETNVEFFDAQKSNDGYIFDENRCLENIINFGHKIEEGFMK</sequence>
<name>A0A6M3KIL8_9ZZZZ</name>
<accession>A0A6M3KIL8</accession>
<gene>
    <name evidence="1" type="ORF">MM415A00503_0017</name>
</gene>